<dbReference type="Proteomes" id="UP001607302">
    <property type="component" value="Unassembled WGS sequence"/>
</dbReference>
<accession>A0ABD1ZTW6</accession>
<gene>
    <name evidence="1" type="ORF">V1478_018833</name>
</gene>
<comment type="caution">
    <text evidence="1">The sequence shown here is derived from an EMBL/GenBank/DDBJ whole genome shotgun (WGS) entry which is preliminary data.</text>
</comment>
<dbReference type="EMBL" id="JAUDFV010000173">
    <property type="protein sequence ID" value="KAL2711812.1"/>
    <property type="molecule type" value="Genomic_DNA"/>
</dbReference>
<evidence type="ECO:0000313" key="2">
    <source>
        <dbReference type="Proteomes" id="UP001607302"/>
    </source>
</evidence>
<reference evidence="1 2" key="1">
    <citation type="journal article" date="2024" name="Ann. Entomol. Soc. Am.">
        <title>Genomic analyses of the southern and eastern yellowjacket wasps (Hymenoptera: Vespidae) reveal evolutionary signatures of social life.</title>
        <authorList>
            <person name="Catto M.A."/>
            <person name="Caine P.B."/>
            <person name="Orr S.E."/>
            <person name="Hunt B.G."/>
            <person name="Goodisman M.A.D."/>
        </authorList>
    </citation>
    <scope>NUCLEOTIDE SEQUENCE [LARGE SCALE GENOMIC DNA]</scope>
    <source>
        <strain evidence="1">233</strain>
        <tissue evidence="1">Head and thorax</tissue>
    </source>
</reference>
<protein>
    <submittedName>
        <fullName evidence="1">Uncharacterized protein</fullName>
    </submittedName>
</protein>
<name>A0ABD1ZTW6_VESSQ</name>
<keyword evidence="2" id="KW-1185">Reference proteome</keyword>
<feature type="non-terminal residue" evidence="1">
    <location>
        <position position="1"/>
    </location>
</feature>
<dbReference type="AlphaFoldDB" id="A0ABD1ZTW6"/>
<organism evidence="1 2">
    <name type="scientific">Vespula squamosa</name>
    <name type="common">Southern yellow jacket</name>
    <name type="synonym">Wasp</name>
    <dbReference type="NCBI Taxonomy" id="30214"/>
    <lineage>
        <taxon>Eukaryota</taxon>
        <taxon>Metazoa</taxon>
        <taxon>Ecdysozoa</taxon>
        <taxon>Arthropoda</taxon>
        <taxon>Hexapoda</taxon>
        <taxon>Insecta</taxon>
        <taxon>Pterygota</taxon>
        <taxon>Neoptera</taxon>
        <taxon>Endopterygota</taxon>
        <taxon>Hymenoptera</taxon>
        <taxon>Apocrita</taxon>
        <taxon>Aculeata</taxon>
        <taxon>Vespoidea</taxon>
        <taxon>Vespidae</taxon>
        <taxon>Vespinae</taxon>
        <taxon>Vespula</taxon>
    </lineage>
</organism>
<sequence>KERKRERENEVQIPDNLYPEKPFELQDAQPGIKIGSTAIYRLYIKYRQCIAVPAYPRLSKGTAYVMIRSLWKRAERGQAKLREHALRYSSNNSAIRVIAQKRSIEILIQEGTLTCGVTDKIIIKIMKYFRKKFGVKAQMEL</sequence>
<proteinExistence type="predicted"/>
<evidence type="ECO:0000313" key="1">
    <source>
        <dbReference type="EMBL" id="KAL2711812.1"/>
    </source>
</evidence>